<comment type="cofactor">
    <cofactor evidence="1">
        <name>Mg(2+)</name>
        <dbReference type="ChEBI" id="CHEBI:18420"/>
    </cofactor>
</comment>
<keyword evidence="9" id="KW-0460">Magnesium</keyword>
<name>A0A1W1CQQ9_9ZZZZ</name>
<dbReference type="InterPro" id="IPR032828">
    <property type="entry name" value="PolyA_RNA-bd"/>
</dbReference>
<dbReference type="Gene3D" id="3.30.460.10">
    <property type="entry name" value="Beta Polymerase, domain 2"/>
    <property type="match status" value="1"/>
</dbReference>
<sequence length="497" mass="56217">MQIPQILHSISSVLQTHGARAVLVGGAVRDAVMNLPVKDYDIEVYGIADFEALAQLLEPFGRVNTVGKSFGVLKLCIGGEVYDFALPRTERKTGTGHRGFEVTVDGSLDFATAAKRRDFTVNALGFDIQSDEIIDPFGGMDDMGKKILRHIDDATFAEDPLRVYRAVQFAARFDMQVAEETAMLCRRMVAARALDELPRERVYEEWKKLLLKAYRPSKGFELMHEWGITKKYFPELHALSRVPQNPKWHPEGDVWVHTMLSIDAMRKLIEDALALDSERVSFPEKKQLKLMFAALCHDFGKPLTTSIEYDNGEVISWEAYRHTIVSQETKTGMPYSVRALGHEEAGLEPTRNLMYRLTDEHDFIESILPLVAHHLKPSQFYKQGAKAPAVRRLAVKVNIEELVLVAKADFLGRTTPEAKTGRYAAGEWLLEKAKALKVWNKPMNKLVQGRDLIALGMKPSPEFGKILNEVYEKQLDGEIASKEDAEAYIREEFQHND</sequence>
<accession>A0A1W1CQQ9</accession>
<dbReference type="InterPro" id="IPR002646">
    <property type="entry name" value="PolA_pol_head_dom"/>
</dbReference>
<dbReference type="GO" id="GO:0046872">
    <property type="term" value="F:metal ion binding"/>
    <property type="evidence" value="ECO:0007669"/>
    <property type="project" value="UniProtKB-KW"/>
</dbReference>
<gene>
    <name evidence="14" type="ORF">MNB_SV-10-1597</name>
</gene>
<dbReference type="Gene3D" id="1.10.3090.10">
    <property type="entry name" value="cca-adding enzyme, domain 2"/>
    <property type="match status" value="1"/>
</dbReference>
<proteinExistence type="predicted"/>
<dbReference type="SUPFAM" id="SSF81891">
    <property type="entry name" value="Poly A polymerase C-terminal region-like"/>
    <property type="match status" value="1"/>
</dbReference>
<dbReference type="InterPro" id="IPR043519">
    <property type="entry name" value="NT_sf"/>
</dbReference>
<evidence type="ECO:0000256" key="1">
    <source>
        <dbReference type="ARBA" id="ARBA00001946"/>
    </source>
</evidence>
<evidence type="ECO:0000259" key="11">
    <source>
        <dbReference type="Pfam" id="PF01743"/>
    </source>
</evidence>
<dbReference type="GO" id="GO:0003723">
    <property type="term" value="F:RNA binding"/>
    <property type="evidence" value="ECO:0007669"/>
    <property type="project" value="UniProtKB-KW"/>
</dbReference>
<keyword evidence="7" id="KW-0692">RNA repair</keyword>
<dbReference type="CDD" id="cd05398">
    <property type="entry name" value="NT_ClassII-CCAase"/>
    <property type="match status" value="1"/>
</dbReference>
<evidence type="ECO:0000256" key="2">
    <source>
        <dbReference type="ARBA" id="ARBA00022679"/>
    </source>
</evidence>
<feature type="domain" description="HD" evidence="12">
    <location>
        <begin position="278"/>
        <end position="409"/>
    </location>
</feature>
<evidence type="ECO:0000259" key="12">
    <source>
        <dbReference type="Pfam" id="PF01966"/>
    </source>
</evidence>
<evidence type="ECO:0000256" key="10">
    <source>
        <dbReference type="ARBA" id="ARBA00022884"/>
    </source>
</evidence>
<dbReference type="GO" id="GO:0042245">
    <property type="term" value="P:RNA repair"/>
    <property type="evidence" value="ECO:0007669"/>
    <property type="project" value="UniProtKB-KW"/>
</dbReference>
<evidence type="ECO:0000256" key="5">
    <source>
        <dbReference type="ARBA" id="ARBA00022723"/>
    </source>
</evidence>
<dbReference type="InterPro" id="IPR050124">
    <property type="entry name" value="tRNA_CCA-adding_enzyme"/>
</dbReference>
<keyword evidence="3" id="KW-0819">tRNA processing</keyword>
<dbReference type="InterPro" id="IPR006674">
    <property type="entry name" value="HD_domain"/>
</dbReference>
<evidence type="ECO:0000313" key="14">
    <source>
        <dbReference type="EMBL" id="SFV68146.1"/>
    </source>
</evidence>
<dbReference type="PANTHER" id="PTHR47545">
    <property type="entry name" value="MULTIFUNCTIONAL CCA PROTEIN"/>
    <property type="match status" value="1"/>
</dbReference>
<dbReference type="GO" id="GO:0004810">
    <property type="term" value="F:CCA tRNA nucleotidyltransferase activity"/>
    <property type="evidence" value="ECO:0007669"/>
    <property type="project" value="UniProtKB-EC"/>
</dbReference>
<dbReference type="SUPFAM" id="SSF81301">
    <property type="entry name" value="Nucleotidyltransferase"/>
    <property type="match status" value="1"/>
</dbReference>
<feature type="domain" description="Poly A polymerase head" evidence="11">
    <location>
        <begin position="22"/>
        <end position="149"/>
    </location>
</feature>
<dbReference type="EC" id="2.7.7.72" evidence="14"/>
<dbReference type="Pfam" id="PF12627">
    <property type="entry name" value="PolyA_pol_RNAbd"/>
    <property type="match status" value="1"/>
</dbReference>
<evidence type="ECO:0000256" key="6">
    <source>
        <dbReference type="ARBA" id="ARBA00022741"/>
    </source>
</evidence>
<keyword evidence="6" id="KW-0547">Nucleotide-binding</keyword>
<keyword evidence="10" id="KW-0694">RNA-binding</keyword>
<evidence type="ECO:0000256" key="8">
    <source>
        <dbReference type="ARBA" id="ARBA00022840"/>
    </source>
</evidence>
<dbReference type="GO" id="GO:0005524">
    <property type="term" value="F:ATP binding"/>
    <property type="evidence" value="ECO:0007669"/>
    <property type="project" value="UniProtKB-KW"/>
</dbReference>
<dbReference type="EMBL" id="FPHL01000050">
    <property type="protein sequence ID" value="SFV68146.1"/>
    <property type="molecule type" value="Genomic_DNA"/>
</dbReference>
<dbReference type="Pfam" id="PF01966">
    <property type="entry name" value="HD"/>
    <property type="match status" value="1"/>
</dbReference>
<dbReference type="GO" id="GO:0008033">
    <property type="term" value="P:tRNA processing"/>
    <property type="evidence" value="ECO:0007669"/>
    <property type="project" value="UniProtKB-KW"/>
</dbReference>
<evidence type="ECO:0000256" key="3">
    <source>
        <dbReference type="ARBA" id="ARBA00022694"/>
    </source>
</evidence>
<keyword evidence="5" id="KW-0479">Metal-binding</keyword>
<dbReference type="AlphaFoldDB" id="A0A1W1CQQ9"/>
<evidence type="ECO:0000256" key="7">
    <source>
        <dbReference type="ARBA" id="ARBA00022800"/>
    </source>
</evidence>
<evidence type="ECO:0000256" key="9">
    <source>
        <dbReference type="ARBA" id="ARBA00022842"/>
    </source>
</evidence>
<dbReference type="PANTHER" id="PTHR47545:SF1">
    <property type="entry name" value="MULTIFUNCTIONAL CCA PROTEIN"/>
    <property type="match status" value="1"/>
</dbReference>
<organism evidence="14">
    <name type="scientific">hydrothermal vent metagenome</name>
    <dbReference type="NCBI Taxonomy" id="652676"/>
    <lineage>
        <taxon>unclassified sequences</taxon>
        <taxon>metagenomes</taxon>
        <taxon>ecological metagenomes</taxon>
    </lineage>
</organism>
<evidence type="ECO:0000256" key="4">
    <source>
        <dbReference type="ARBA" id="ARBA00022695"/>
    </source>
</evidence>
<keyword evidence="4 14" id="KW-0548">Nucleotidyltransferase</keyword>
<evidence type="ECO:0000259" key="13">
    <source>
        <dbReference type="Pfam" id="PF12627"/>
    </source>
</evidence>
<dbReference type="Pfam" id="PF01743">
    <property type="entry name" value="PolyA_pol"/>
    <property type="match status" value="1"/>
</dbReference>
<feature type="domain" description="tRNA nucleotidyltransferase/poly(A) polymerase RNA and SrmB- binding" evidence="13">
    <location>
        <begin position="174"/>
        <end position="238"/>
    </location>
</feature>
<protein>
    <submittedName>
        <fullName evidence="14">tRNA nucleotidyltransferase</fullName>
        <ecNumber evidence="14">2.7.7.72</ecNumber>
    </submittedName>
</protein>
<keyword evidence="2 14" id="KW-0808">Transferase</keyword>
<keyword evidence="8" id="KW-0067">ATP-binding</keyword>
<reference evidence="14" key="1">
    <citation type="submission" date="2016-10" db="EMBL/GenBank/DDBJ databases">
        <authorList>
            <person name="de Groot N.N."/>
        </authorList>
    </citation>
    <scope>NUCLEOTIDE SEQUENCE</scope>
</reference>